<gene>
    <name evidence="4" type="ORF">KDA82_12245</name>
</gene>
<name>A0A8T4IT94_9ACTN</name>
<feature type="domain" description="Protein kinase" evidence="3">
    <location>
        <begin position="3"/>
        <end position="267"/>
    </location>
</feature>
<dbReference type="InterPro" id="IPR000719">
    <property type="entry name" value="Prot_kinase_dom"/>
</dbReference>
<dbReference type="Gene3D" id="1.10.510.10">
    <property type="entry name" value="Transferase(Phosphotransferase) domain 1"/>
    <property type="match status" value="1"/>
</dbReference>
<keyword evidence="2" id="KW-1133">Transmembrane helix</keyword>
<feature type="non-terminal residue" evidence="4">
    <location>
        <position position="542"/>
    </location>
</feature>
<accession>A0A8T4IT94</accession>
<proteinExistence type="predicted"/>
<dbReference type="AlphaFoldDB" id="A0A8T4IT94"/>
<feature type="region of interest" description="Disordered" evidence="1">
    <location>
        <begin position="392"/>
        <end position="446"/>
    </location>
</feature>
<dbReference type="GO" id="GO:0004672">
    <property type="term" value="F:protein kinase activity"/>
    <property type="evidence" value="ECO:0007669"/>
    <property type="project" value="InterPro"/>
</dbReference>
<dbReference type="PROSITE" id="PS50011">
    <property type="entry name" value="PROTEIN_KINASE_DOM"/>
    <property type="match status" value="1"/>
</dbReference>
<keyword evidence="2" id="KW-0812">Transmembrane</keyword>
<feature type="transmembrane region" description="Helical" evidence="2">
    <location>
        <begin position="329"/>
        <end position="348"/>
    </location>
</feature>
<dbReference type="InterPro" id="IPR011009">
    <property type="entry name" value="Kinase-like_dom_sf"/>
</dbReference>
<evidence type="ECO:0000256" key="2">
    <source>
        <dbReference type="SAM" id="Phobius"/>
    </source>
</evidence>
<dbReference type="GO" id="GO:0005524">
    <property type="term" value="F:ATP binding"/>
    <property type="evidence" value="ECO:0007669"/>
    <property type="project" value="InterPro"/>
</dbReference>
<keyword evidence="5" id="KW-1185">Reference proteome</keyword>
<evidence type="ECO:0000313" key="4">
    <source>
        <dbReference type="EMBL" id="MBR7673773.1"/>
    </source>
</evidence>
<organism evidence="4 5">
    <name type="scientific">Streptomyces daliensis</name>
    <dbReference type="NCBI Taxonomy" id="299421"/>
    <lineage>
        <taxon>Bacteria</taxon>
        <taxon>Bacillati</taxon>
        <taxon>Actinomycetota</taxon>
        <taxon>Actinomycetes</taxon>
        <taxon>Kitasatosporales</taxon>
        <taxon>Streptomycetaceae</taxon>
        <taxon>Streptomyces</taxon>
    </lineage>
</organism>
<comment type="caution">
    <text evidence="4">The sequence shown here is derived from an EMBL/GenBank/DDBJ whole genome shotgun (WGS) entry which is preliminary data.</text>
</comment>
<feature type="compositionally biased region" description="Basic and acidic residues" evidence="1">
    <location>
        <begin position="393"/>
        <end position="432"/>
    </location>
</feature>
<dbReference type="SUPFAM" id="SSF56112">
    <property type="entry name" value="Protein kinase-like (PK-like)"/>
    <property type="match status" value="1"/>
</dbReference>
<protein>
    <recommendedName>
        <fullName evidence="3">Protein kinase domain-containing protein</fullName>
    </recommendedName>
</protein>
<feature type="region of interest" description="Disordered" evidence="1">
    <location>
        <begin position="276"/>
        <end position="316"/>
    </location>
</feature>
<evidence type="ECO:0000256" key="1">
    <source>
        <dbReference type="SAM" id="MobiDB-lite"/>
    </source>
</evidence>
<keyword evidence="2" id="KW-0472">Membrane</keyword>
<sequence>MTSLGLPKAISGNFASVFSLTTADGTVRHAVKCFTRYVPDQDDRYRVISKHLSGLPASHLSQPWNMGFDYLADEILVGGERYPILKMEWVQGQNLASWLNHHHRDSTRVGQLAERFEALVGDLHTHGIAHGDLQHGNLLVAPDLSFRLVDYDGMYVPALDGRRATEDGHRNYQSPLRGAGDFGPDMDRFSTWVIHAALTAVAADPRLWADLHEPSGEYLLLSEDDYKAPSTSPRFVRLLSHPNPDIAESARRIADLVAAPMNAIPHLLNREVGTATGTQQKSAASAATPPGTGLPDWLRDHIPSTAPASEAPLRPLGPGFHHRRRIRDLLVLPVLLLSVVVPVLVLLGVLSLDIIAAGIPAAAGAVLFSSARRSRPEYRELTQQMRGLKRRKWEAEHPEAAAERLDRERDAFEASERKRASKADRAGRDTTRAHQQKLAKIESDKQKRERELRAQLTRLDDELAADLAKRLKRHQQSYVDGQLQHALIAKAKIPGIGPALRDALAVHGVLTAADFRGITLVKTGGSYNSVTAYIDLAYGGRA</sequence>
<feature type="compositionally biased region" description="Polar residues" evidence="1">
    <location>
        <begin position="276"/>
        <end position="285"/>
    </location>
</feature>
<evidence type="ECO:0000259" key="3">
    <source>
        <dbReference type="PROSITE" id="PS50011"/>
    </source>
</evidence>
<evidence type="ECO:0000313" key="5">
    <source>
        <dbReference type="Proteomes" id="UP000675554"/>
    </source>
</evidence>
<dbReference type="Proteomes" id="UP000675554">
    <property type="component" value="Unassembled WGS sequence"/>
</dbReference>
<dbReference type="EMBL" id="JAGSMN010000250">
    <property type="protein sequence ID" value="MBR7673773.1"/>
    <property type="molecule type" value="Genomic_DNA"/>
</dbReference>
<reference evidence="4" key="1">
    <citation type="submission" date="2021-04" db="EMBL/GenBank/DDBJ databases">
        <title>Sequencing of actinobacteria type strains.</title>
        <authorList>
            <person name="Nguyen G.-S."/>
            <person name="Wentzel A."/>
        </authorList>
    </citation>
    <scope>NUCLEOTIDE SEQUENCE</scope>
    <source>
        <strain evidence="4">DSM 42095</strain>
    </source>
</reference>